<evidence type="ECO:0000256" key="4">
    <source>
        <dbReference type="ARBA" id="ARBA00022598"/>
    </source>
</evidence>
<evidence type="ECO:0000256" key="8">
    <source>
        <dbReference type="ARBA" id="ARBA00023146"/>
    </source>
</evidence>
<evidence type="ECO:0000256" key="7">
    <source>
        <dbReference type="ARBA" id="ARBA00022917"/>
    </source>
</evidence>
<dbReference type="NCBIfam" id="TIGR00233">
    <property type="entry name" value="trpS"/>
    <property type="match status" value="1"/>
</dbReference>
<dbReference type="InterPro" id="IPR002306">
    <property type="entry name" value="Trp-tRNA-ligase"/>
</dbReference>
<dbReference type="InterPro" id="IPR024109">
    <property type="entry name" value="Trp-tRNA-ligase_bac-type"/>
</dbReference>
<dbReference type="PANTHER" id="PTHR43766:SF1">
    <property type="entry name" value="TRYPTOPHAN--TRNA LIGASE, MITOCHONDRIAL"/>
    <property type="match status" value="1"/>
</dbReference>
<comment type="catalytic activity">
    <reaction evidence="10">
        <text>tRNA(Trp) + L-tryptophan + ATP = L-tryptophyl-tRNA(Trp) + AMP + diphosphate + H(+)</text>
        <dbReference type="Rhea" id="RHEA:24080"/>
        <dbReference type="Rhea" id="RHEA-COMP:9671"/>
        <dbReference type="Rhea" id="RHEA-COMP:9705"/>
        <dbReference type="ChEBI" id="CHEBI:15378"/>
        <dbReference type="ChEBI" id="CHEBI:30616"/>
        <dbReference type="ChEBI" id="CHEBI:33019"/>
        <dbReference type="ChEBI" id="CHEBI:57912"/>
        <dbReference type="ChEBI" id="CHEBI:78442"/>
        <dbReference type="ChEBI" id="CHEBI:78535"/>
        <dbReference type="ChEBI" id="CHEBI:456215"/>
        <dbReference type="EC" id="6.1.1.2"/>
    </reaction>
</comment>
<evidence type="ECO:0000256" key="5">
    <source>
        <dbReference type="ARBA" id="ARBA00022741"/>
    </source>
</evidence>
<dbReference type="InterPro" id="IPR002305">
    <property type="entry name" value="aa-tRNA-synth_Ic"/>
</dbReference>
<dbReference type="SUPFAM" id="SSF52374">
    <property type="entry name" value="Nucleotidylyl transferase"/>
    <property type="match status" value="1"/>
</dbReference>
<accession>A0A6A6RUI9</accession>
<evidence type="ECO:0000256" key="3">
    <source>
        <dbReference type="ARBA" id="ARBA00013161"/>
    </source>
</evidence>
<evidence type="ECO:0000313" key="14">
    <source>
        <dbReference type="Proteomes" id="UP000799753"/>
    </source>
</evidence>
<evidence type="ECO:0000256" key="9">
    <source>
        <dbReference type="ARBA" id="ARBA00030268"/>
    </source>
</evidence>
<dbReference type="EC" id="6.1.1.2" evidence="3"/>
<dbReference type="InterPro" id="IPR001412">
    <property type="entry name" value="aa-tRNA-synth_I_CS"/>
</dbReference>
<organism evidence="13 14">
    <name type="scientific">Massarina eburnea CBS 473.64</name>
    <dbReference type="NCBI Taxonomy" id="1395130"/>
    <lineage>
        <taxon>Eukaryota</taxon>
        <taxon>Fungi</taxon>
        <taxon>Dikarya</taxon>
        <taxon>Ascomycota</taxon>
        <taxon>Pezizomycotina</taxon>
        <taxon>Dothideomycetes</taxon>
        <taxon>Pleosporomycetidae</taxon>
        <taxon>Pleosporales</taxon>
        <taxon>Massarineae</taxon>
        <taxon>Massarinaceae</taxon>
        <taxon>Massarina</taxon>
    </lineage>
</organism>
<comment type="subcellular location">
    <subcellularLocation>
        <location evidence="1">Mitochondrion matrix</location>
    </subcellularLocation>
</comment>
<dbReference type="EMBL" id="MU006792">
    <property type="protein sequence ID" value="KAF2637674.1"/>
    <property type="molecule type" value="Genomic_DNA"/>
</dbReference>
<dbReference type="GO" id="GO:0004830">
    <property type="term" value="F:tryptophan-tRNA ligase activity"/>
    <property type="evidence" value="ECO:0007669"/>
    <property type="project" value="UniProtKB-EC"/>
</dbReference>
<evidence type="ECO:0000256" key="11">
    <source>
        <dbReference type="ARBA" id="ARBA00069760"/>
    </source>
</evidence>
<dbReference type="InterPro" id="IPR050203">
    <property type="entry name" value="Trp-tRNA_synthetase"/>
</dbReference>
<keyword evidence="14" id="KW-1185">Reference proteome</keyword>
<dbReference type="HAMAP" id="MF_00140_B">
    <property type="entry name" value="Trp_tRNA_synth_B"/>
    <property type="match status" value="1"/>
</dbReference>
<dbReference type="GO" id="GO:0070183">
    <property type="term" value="P:mitochondrial tryptophanyl-tRNA aminoacylation"/>
    <property type="evidence" value="ECO:0007669"/>
    <property type="project" value="TreeGrafter"/>
</dbReference>
<evidence type="ECO:0000256" key="2">
    <source>
        <dbReference type="ARBA" id="ARBA00005594"/>
    </source>
</evidence>
<dbReference type="GO" id="GO:0005759">
    <property type="term" value="C:mitochondrial matrix"/>
    <property type="evidence" value="ECO:0007669"/>
    <property type="project" value="UniProtKB-SubCell"/>
</dbReference>
<dbReference type="PRINTS" id="PR01039">
    <property type="entry name" value="TRNASYNTHTRP"/>
</dbReference>
<proteinExistence type="inferred from homology"/>
<evidence type="ECO:0000256" key="6">
    <source>
        <dbReference type="ARBA" id="ARBA00022840"/>
    </source>
</evidence>
<dbReference type="PANTHER" id="PTHR43766">
    <property type="entry name" value="TRYPTOPHAN--TRNA LIGASE, MITOCHONDRIAL"/>
    <property type="match status" value="1"/>
</dbReference>
<comment type="similarity">
    <text evidence="2 12">Belongs to the class-I aminoacyl-tRNA synthetase family.</text>
</comment>
<evidence type="ECO:0000256" key="1">
    <source>
        <dbReference type="ARBA" id="ARBA00004305"/>
    </source>
</evidence>
<keyword evidence="5 12" id="KW-0547">Nucleotide-binding</keyword>
<dbReference type="AlphaFoldDB" id="A0A6A6RUI9"/>
<dbReference type="CDD" id="cd00806">
    <property type="entry name" value="TrpRS_core"/>
    <property type="match status" value="1"/>
</dbReference>
<dbReference type="Gene3D" id="3.40.50.620">
    <property type="entry name" value="HUPs"/>
    <property type="match status" value="1"/>
</dbReference>
<gene>
    <name evidence="13" type="ORF">P280DRAFT_500414</name>
</gene>
<sequence length="397" mass="44342">MFSTTTTRALPRSASAKPLHLCASCRRTNSSFSTSSPADTQPLRTVFSGIQPTGIPHLGNYLGALKPWVQLQNESNPRDRLLFSIVDLHAITVKQDPLLLRQWRREMFATFLAIGLDPNRSILFAQSEVPQHAEMMWLLSCFASMGYLSRMTQWKSKMSLPDNASPFDLSPESSKKKDTPALKLGLFSYPVLQAADILLYRTTHVPVGEDQAQHLEFTRELAQVFNSAYKTTIMQTPQTMLSPAKRIMSLTDPRKKMSKSDSKPQSRIMITDTKEEIQTKISKAVTDSIPGVSYDPQLRPGVSNLIEILYHLSPGNCPSPDQMANELLGTDTSPKELKGLVADAIDKELAPVRERMNEVMSKSEADIGKLLVPGIDKARGIAMPHIMKMKQEMGLWW</sequence>
<dbReference type="InterPro" id="IPR014729">
    <property type="entry name" value="Rossmann-like_a/b/a_fold"/>
</dbReference>
<dbReference type="Pfam" id="PF00579">
    <property type="entry name" value="tRNA-synt_1b"/>
    <property type="match status" value="1"/>
</dbReference>
<dbReference type="GO" id="GO:0005524">
    <property type="term" value="F:ATP binding"/>
    <property type="evidence" value="ECO:0007669"/>
    <property type="project" value="UniProtKB-KW"/>
</dbReference>
<dbReference type="PROSITE" id="PS00178">
    <property type="entry name" value="AA_TRNA_LIGASE_I"/>
    <property type="match status" value="1"/>
</dbReference>
<name>A0A6A6RUI9_9PLEO</name>
<keyword evidence="6 12" id="KW-0067">ATP-binding</keyword>
<keyword evidence="4 12" id="KW-0436">Ligase</keyword>
<dbReference type="FunFam" id="3.40.50.620:FF:000082">
    <property type="entry name" value="MSW1p Mitochondrial tryptophanyl-tRNA synthetase"/>
    <property type="match status" value="1"/>
</dbReference>
<evidence type="ECO:0000313" key="13">
    <source>
        <dbReference type="EMBL" id="KAF2637674.1"/>
    </source>
</evidence>
<keyword evidence="8 12" id="KW-0030">Aminoacyl-tRNA synthetase</keyword>
<keyword evidence="7 12" id="KW-0648">Protein biosynthesis</keyword>
<dbReference type="OrthoDB" id="15808at2759"/>
<reference evidence="13" key="1">
    <citation type="journal article" date="2020" name="Stud. Mycol.">
        <title>101 Dothideomycetes genomes: a test case for predicting lifestyles and emergence of pathogens.</title>
        <authorList>
            <person name="Haridas S."/>
            <person name="Albert R."/>
            <person name="Binder M."/>
            <person name="Bloem J."/>
            <person name="Labutti K."/>
            <person name="Salamov A."/>
            <person name="Andreopoulos B."/>
            <person name="Baker S."/>
            <person name="Barry K."/>
            <person name="Bills G."/>
            <person name="Bluhm B."/>
            <person name="Cannon C."/>
            <person name="Castanera R."/>
            <person name="Culley D."/>
            <person name="Daum C."/>
            <person name="Ezra D."/>
            <person name="Gonzalez J."/>
            <person name="Henrissat B."/>
            <person name="Kuo A."/>
            <person name="Liang C."/>
            <person name="Lipzen A."/>
            <person name="Lutzoni F."/>
            <person name="Magnuson J."/>
            <person name="Mondo S."/>
            <person name="Nolan M."/>
            <person name="Ohm R."/>
            <person name="Pangilinan J."/>
            <person name="Park H.-J."/>
            <person name="Ramirez L."/>
            <person name="Alfaro M."/>
            <person name="Sun H."/>
            <person name="Tritt A."/>
            <person name="Yoshinaga Y."/>
            <person name="Zwiers L.-H."/>
            <person name="Turgeon B."/>
            <person name="Goodwin S."/>
            <person name="Spatafora J."/>
            <person name="Crous P."/>
            <person name="Grigoriev I."/>
        </authorList>
    </citation>
    <scope>NUCLEOTIDE SEQUENCE</scope>
    <source>
        <strain evidence="13">CBS 473.64</strain>
    </source>
</reference>
<evidence type="ECO:0000256" key="10">
    <source>
        <dbReference type="ARBA" id="ARBA00049929"/>
    </source>
</evidence>
<dbReference type="Gene3D" id="1.10.240.10">
    <property type="entry name" value="Tyrosyl-Transfer RNA Synthetase"/>
    <property type="match status" value="1"/>
</dbReference>
<dbReference type="Proteomes" id="UP000799753">
    <property type="component" value="Unassembled WGS sequence"/>
</dbReference>
<evidence type="ECO:0000256" key="12">
    <source>
        <dbReference type="RuleBase" id="RU363036"/>
    </source>
</evidence>
<protein>
    <recommendedName>
        <fullName evidence="11">Tryptophan--tRNA ligase, mitochondrial</fullName>
        <ecNumber evidence="3">6.1.1.2</ecNumber>
    </recommendedName>
    <alternativeName>
        <fullName evidence="9">Tryptophanyl-tRNA synthetase</fullName>
    </alternativeName>
</protein>
<dbReference type="FunFam" id="1.10.240.10:FF:000002">
    <property type="entry name" value="Tryptophan--tRNA ligase"/>
    <property type="match status" value="1"/>
</dbReference>